<reference evidence="2" key="1">
    <citation type="submission" date="2023-07" db="EMBL/GenBank/DDBJ databases">
        <title>Sorghum-associated microbial communities from plants grown in Nebraska, USA.</title>
        <authorList>
            <person name="Schachtman D."/>
        </authorList>
    </citation>
    <scope>NUCLEOTIDE SEQUENCE</scope>
    <source>
        <strain evidence="2">BE330</strain>
    </source>
</reference>
<proteinExistence type="predicted"/>
<dbReference type="RefSeq" id="WP_309853569.1">
    <property type="nucleotide sequence ID" value="NZ_JAVDQJ010000004.1"/>
</dbReference>
<dbReference type="InterPro" id="IPR045517">
    <property type="entry name" value="Glyoxalase_8"/>
</dbReference>
<dbReference type="AlphaFoldDB" id="A0AAE4BMU9"/>
<name>A0AAE4BMU9_9DEIO</name>
<evidence type="ECO:0000313" key="2">
    <source>
        <dbReference type="EMBL" id="MDR6218857.1"/>
    </source>
</evidence>
<evidence type="ECO:0000259" key="1">
    <source>
        <dbReference type="Pfam" id="PF20066"/>
    </source>
</evidence>
<sequence length="258" mass="28220">MINLNAQARRLKDLLAEQDVTLSHSEAQHLVARSLGYRDWQTAKAALPLDQTGKGRAATVLALHIPGNVLFYKADGTYLATFYTPEFGTAAELCGMVANLLRGGRRGPASCTFVHKDASALAAWAEQAGGTFESWDPVDIVAYHLRQRGPAWLLELPACGAAAAHVPSPSRTETSDAYGGNAVIQAVRLVGEIAQADFLTDGQYETLCETMSLEEREDVDALLWQISDLWDQVRDFTGRGRNDLERIRTFLADDLLNT</sequence>
<comment type="caution">
    <text evidence="2">The sequence shown here is derived from an EMBL/GenBank/DDBJ whole genome shotgun (WGS) entry which is preliminary data.</text>
</comment>
<dbReference type="Proteomes" id="UP001185331">
    <property type="component" value="Unassembled WGS sequence"/>
</dbReference>
<protein>
    <recommendedName>
        <fullName evidence="1">Glyoxalase-related protein domain-containing protein</fullName>
    </recommendedName>
</protein>
<evidence type="ECO:0000313" key="3">
    <source>
        <dbReference type="Proteomes" id="UP001185331"/>
    </source>
</evidence>
<gene>
    <name evidence="2" type="ORF">J2Y00_002454</name>
</gene>
<accession>A0AAE4BMU9</accession>
<dbReference type="EMBL" id="JAVDQK010000005">
    <property type="protein sequence ID" value="MDR6218857.1"/>
    <property type="molecule type" value="Genomic_DNA"/>
</dbReference>
<dbReference type="Pfam" id="PF20066">
    <property type="entry name" value="Glyoxalase_8"/>
    <property type="match status" value="1"/>
</dbReference>
<feature type="domain" description="Glyoxalase-related protein" evidence="1">
    <location>
        <begin position="3"/>
        <end position="48"/>
    </location>
</feature>
<organism evidence="2 3">
    <name type="scientific">Deinococcus soli</name>
    <name type="common">ex Cha et al. 2016</name>
    <dbReference type="NCBI Taxonomy" id="1309411"/>
    <lineage>
        <taxon>Bacteria</taxon>
        <taxon>Thermotogati</taxon>
        <taxon>Deinococcota</taxon>
        <taxon>Deinococci</taxon>
        <taxon>Deinococcales</taxon>
        <taxon>Deinococcaceae</taxon>
        <taxon>Deinococcus</taxon>
    </lineage>
</organism>